<dbReference type="RefSeq" id="WP_306827427.1">
    <property type="nucleotide sequence ID" value="NZ_JAUSRA010000001.1"/>
</dbReference>
<dbReference type="EMBL" id="JAUSRA010000001">
    <property type="protein sequence ID" value="MDP9792552.1"/>
    <property type="molecule type" value="Genomic_DNA"/>
</dbReference>
<comment type="caution">
    <text evidence="1">The sequence shown here is derived from an EMBL/GenBank/DDBJ whole genome shotgun (WGS) entry which is preliminary data.</text>
</comment>
<proteinExistence type="predicted"/>
<evidence type="ECO:0000313" key="2">
    <source>
        <dbReference type="Proteomes" id="UP001240984"/>
    </source>
</evidence>
<accession>A0ABT9MMA8</accession>
<keyword evidence="2" id="KW-1185">Reference proteome</keyword>
<protein>
    <recommendedName>
        <fullName evidence="3">HNH endonuclease</fullName>
    </recommendedName>
</protein>
<evidence type="ECO:0008006" key="3">
    <source>
        <dbReference type="Google" id="ProtNLM"/>
    </source>
</evidence>
<organism evidence="1 2">
    <name type="scientific">Catenuloplanes nepalensis</name>
    <dbReference type="NCBI Taxonomy" id="587533"/>
    <lineage>
        <taxon>Bacteria</taxon>
        <taxon>Bacillati</taxon>
        <taxon>Actinomycetota</taxon>
        <taxon>Actinomycetes</taxon>
        <taxon>Micromonosporales</taxon>
        <taxon>Micromonosporaceae</taxon>
        <taxon>Catenuloplanes</taxon>
    </lineage>
</organism>
<sequence>MTGALAEARLIDIAAALLYRMNHVDGAEDLSDHDRHTIDVGRSIRATRVHAGFLADTRTASADDLLRCITAAAHDPAVELREAGGGDVGALPRELAPVPCGQSGYHLARFQHHLRACRASDRGGNALVTAMAQAGPAGVPR</sequence>
<gene>
    <name evidence="1" type="ORF">J2S43_001064</name>
</gene>
<evidence type="ECO:0000313" key="1">
    <source>
        <dbReference type="EMBL" id="MDP9792552.1"/>
    </source>
</evidence>
<name>A0ABT9MMA8_9ACTN</name>
<dbReference type="Proteomes" id="UP001240984">
    <property type="component" value="Unassembled WGS sequence"/>
</dbReference>
<reference evidence="1 2" key="1">
    <citation type="submission" date="2023-07" db="EMBL/GenBank/DDBJ databases">
        <title>Sequencing the genomes of 1000 actinobacteria strains.</title>
        <authorList>
            <person name="Klenk H.-P."/>
        </authorList>
    </citation>
    <scope>NUCLEOTIDE SEQUENCE [LARGE SCALE GENOMIC DNA]</scope>
    <source>
        <strain evidence="1 2">DSM 44710</strain>
    </source>
</reference>